<dbReference type="InterPro" id="IPR028081">
    <property type="entry name" value="Leu-bd"/>
</dbReference>
<keyword evidence="4" id="KW-0029">Amino-acid transport</keyword>
<feature type="chain" id="PRO_5038404064" description="Leucine-binding protein domain-containing protein" evidence="5">
    <location>
        <begin position="25"/>
        <end position="409"/>
    </location>
</feature>
<keyword evidence="3 5" id="KW-0732">Signal</keyword>
<dbReference type="EMBL" id="CP017634">
    <property type="protein sequence ID" value="ATW26686.1"/>
    <property type="molecule type" value="Genomic_DNA"/>
</dbReference>
<gene>
    <name evidence="7" type="ORF">DCMF_19705</name>
</gene>
<dbReference type="Proteomes" id="UP000323521">
    <property type="component" value="Chromosome"/>
</dbReference>
<organism evidence="7 8">
    <name type="scientific">Formimonas warabiya</name>
    <dbReference type="NCBI Taxonomy" id="1761012"/>
    <lineage>
        <taxon>Bacteria</taxon>
        <taxon>Bacillati</taxon>
        <taxon>Bacillota</taxon>
        <taxon>Clostridia</taxon>
        <taxon>Eubacteriales</taxon>
        <taxon>Peptococcaceae</taxon>
        <taxon>Candidatus Formimonas</taxon>
    </lineage>
</organism>
<sequence>MKTKRNKIFMLVCLLMMMALILTACGSKDAANEGTGDNAAQGEKETVKIAFIGPLTGSNATEGIGPRNTFDLAVKQANASGDLPVNLEVEFFDDASNPGTAASVAQKIVSDPSIVAVSGHWNTGCAEATNPIFISASIADCIWGAIGPSLTVKENMPYITRVCPTSVQENVPLAAFVIDKLGLKKWAVISSTTVYGKANSEAWRSEVEKRDGGTIVSLDEITDGSTDFRPILSKIKNEDIDALYYGGNIMEAALIRKQMNEVGLQDVMMCGISGIVSPKFVEVAGKAAEGVVVTQPGAPTEKMPGGPEFIKAYEDAKYSDPYGAYGAYSYDSANIIIQAIKEVGKADRKAIAEKIAATKYEGLLGTTTFDENGQTTNSLSTIYVVQDGQFVAWDDSKYATNELKLPGAK</sequence>
<feature type="signal peptide" evidence="5">
    <location>
        <begin position="1"/>
        <end position="24"/>
    </location>
</feature>
<feature type="domain" description="Leucine-binding protein" evidence="6">
    <location>
        <begin position="46"/>
        <end position="388"/>
    </location>
</feature>
<dbReference type="RefSeq" id="WP_214658748.1">
    <property type="nucleotide sequence ID" value="NZ_CP017634.1"/>
</dbReference>
<protein>
    <recommendedName>
        <fullName evidence="6">Leucine-binding protein domain-containing protein</fullName>
    </recommendedName>
</protein>
<reference evidence="7 8" key="1">
    <citation type="submission" date="2016-10" db="EMBL/GenBank/DDBJ databases">
        <title>Complete Genome Sequence of Peptococcaceae strain DCMF.</title>
        <authorList>
            <person name="Edwards R.J."/>
            <person name="Holland S.I."/>
            <person name="Deshpande N.P."/>
            <person name="Wong Y.K."/>
            <person name="Ertan H."/>
            <person name="Manefield M."/>
            <person name="Russell T.L."/>
            <person name="Lee M.J."/>
        </authorList>
    </citation>
    <scope>NUCLEOTIDE SEQUENCE [LARGE SCALE GENOMIC DNA]</scope>
    <source>
        <strain evidence="7 8">DCMF</strain>
    </source>
</reference>
<dbReference type="GO" id="GO:0006865">
    <property type="term" value="P:amino acid transport"/>
    <property type="evidence" value="ECO:0007669"/>
    <property type="project" value="UniProtKB-KW"/>
</dbReference>
<proteinExistence type="inferred from homology"/>
<evidence type="ECO:0000256" key="1">
    <source>
        <dbReference type="ARBA" id="ARBA00010062"/>
    </source>
</evidence>
<dbReference type="SUPFAM" id="SSF53822">
    <property type="entry name" value="Periplasmic binding protein-like I"/>
    <property type="match status" value="1"/>
</dbReference>
<dbReference type="AlphaFoldDB" id="A0A3G1KW63"/>
<comment type="similarity">
    <text evidence="1">Belongs to the leucine-binding protein family.</text>
</comment>
<dbReference type="Gene3D" id="3.40.50.2300">
    <property type="match status" value="2"/>
</dbReference>
<dbReference type="PRINTS" id="PR00337">
    <property type="entry name" value="LEUILEVALBP"/>
</dbReference>
<evidence type="ECO:0000256" key="4">
    <source>
        <dbReference type="ARBA" id="ARBA00022970"/>
    </source>
</evidence>
<evidence type="ECO:0000256" key="2">
    <source>
        <dbReference type="ARBA" id="ARBA00022448"/>
    </source>
</evidence>
<evidence type="ECO:0000313" key="8">
    <source>
        <dbReference type="Proteomes" id="UP000323521"/>
    </source>
</evidence>
<keyword evidence="8" id="KW-1185">Reference proteome</keyword>
<evidence type="ECO:0000259" key="6">
    <source>
        <dbReference type="Pfam" id="PF13458"/>
    </source>
</evidence>
<dbReference type="KEGG" id="fwa:DCMF_19705"/>
<dbReference type="PROSITE" id="PS51257">
    <property type="entry name" value="PROKAR_LIPOPROTEIN"/>
    <property type="match status" value="1"/>
</dbReference>
<dbReference type="CDD" id="cd06342">
    <property type="entry name" value="PBP1_ABC_LIVBP-like"/>
    <property type="match status" value="1"/>
</dbReference>
<dbReference type="PANTHER" id="PTHR47151">
    <property type="entry name" value="LEU/ILE/VAL-BINDING ABC TRANSPORTER SUBUNIT"/>
    <property type="match status" value="1"/>
</dbReference>
<dbReference type="InterPro" id="IPR000709">
    <property type="entry name" value="Leu_Ile_Val-bd"/>
</dbReference>
<evidence type="ECO:0000256" key="5">
    <source>
        <dbReference type="SAM" id="SignalP"/>
    </source>
</evidence>
<name>A0A3G1KW63_FORW1</name>
<evidence type="ECO:0000313" key="7">
    <source>
        <dbReference type="EMBL" id="ATW26686.1"/>
    </source>
</evidence>
<dbReference type="PANTHER" id="PTHR47151:SF2">
    <property type="entry name" value="AMINO ACID BINDING PROTEIN"/>
    <property type="match status" value="1"/>
</dbReference>
<evidence type="ECO:0000256" key="3">
    <source>
        <dbReference type="ARBA" id="ARBA00022729"/>
    </source>
</evidence>
<dbReference type="Pfam" id="PF13458">
    <property type="entry name" value="Peripla_BP_6"/>
    <property type="match status" value="1"/>
</dbReference>
<accession>A0A3G1KW63</accession>
<dbReference type="InterPro" id="IPR028082">
    <property type="entry name" value="Peripla_BP_I"/>
</dbReference>
<keyword evidence="2" id="KW-0813">Transport</keyword>